<dbReference type="EMBL" id="JAUCMV010000002">
    <property type="protein sequence ID" value="KAK0419828.1"/>
    <property type="molecule type" value="Genomic_DNA"/>
</dbReference>
<name>A0AA39I8K4_9BILA</name>
<gene>
    <name evidence="1" type="ORF">QR680_014350</name>
</gene>
<dbReference type="Proteomes" id="UP001175271">
    <property type="component" value="Unassembled WGS sequence"/>
</dbReference>
<sequence length="290" mass="33938">MNAIPFLFCEEVCRISPIKTLGALLTLHSFWYHSAKTTIEKSVNIDFFVSQNQSEFRCLTKNATDSNVLLSIHALRNPRINKVKVNGESSVPEETTRKIEDFKGKLNSHCNVLIVTNFVSIEMKKWNMKLASTFKTIKISKTTITEAFFNWIESQKNLEYLLLTDILLDRPFEIKERLLAMLKERKQLKYLEGSMEGDLYLDSEFIKDLTSMWKKCPKCLGRTFVVKTYLGKKEQERLTREVYGNPIGNLHFRMHTQGMTFTRNFDSFAFEYQNSGTYKQIMEYLECYLD</sequence>
<reference evidence="1" key="1">
    <citation type="submission" date="2023-06" db="EMBL/GenBank/DDBJ databases">
        <title>Genomic analysis of the entomopathogenic nematode Steinernema hermaphroditum.</title>
        <authorList>
            <person name="Schwarz E.M."/>
            <person name="Heppert J.K."/>
            <person name="Baniya A."/>
            <person name="Schwartz H.T."/>
            <person name="Tan C.-H."/>
            <person name="Antoshechkin I."/>
            <person name="Sternberg P.W."/>
            <person name="Goodrich-Blair H."/>
            <person name="Dillman A.R."/>
        </authorList>
    </citation>
    <scope>NUCLEOTIDE SEQUENCE</scope>
    <source>
        <strain evidence="1">PS9179</strain>
        <tissue evidence="1">Whole animal</tissue>
    </source>
</reference>
<proteinExistence type="predicted"/>
<evidence type="ECO:0000313" key="1">
    <source>
        <dbReference type="EMBL" id="KAK0419828.1"/>
    </source>
</evidence>
<dbReference type="AlphaFoldDB" id="A0AA39I8K4"/>
<keyword evidence="2" id="KW-1185">Reference proteome</keyword>
<protein>
    <submittedName>
        <fullName evidence="1">Uncharacterized protein</fullName>
    </submittedName>
</protein>
<comment type="caution">
    <text evidence="1">The sequence shown here is derived from an EMBL/GenBank/DDBJ whole genome shotgun (WGS) entry which is preliminary data.</text>
</comment>
<organism evidence="1 2">
    <name type="scientific">Steinernema hermaphroditum</name>
    <dbReference type="NCBI Taxonomy" id="289476"/>
    <lineage>
        <taxon>Eukaryota</taxon>
        <taxon>Metazoa</taxon>
        <taxon>Ecdysozoa</taxon>
        <taxon>Nematoda</taxon>
        <taxon>Chromadorea</taxon>
        <taxon>Rhabditida</taxon>
        <taxon>Tylenchina</taxon>
        <taxon>Panagrolaimomorpha</taxon>
        <taxon>Strongyloidoidea</taxon>
        <taxon>Steinernematidae</taxon>
        <taxon>Steinernema</taxon>
    </lineage>
</organism>
<evidence type="ECO:0000313" key="2">
    <source>
        <dbReference type="Proteomes" id="UP001175271"/>
    </source>
</evidence>
<accession>A0AA39I8K4</accession>